<reference evidence="1 2" key="1">
    <citation type="submission" date="2018-05" db="EMBL/GenBank/DDBJ databases">
        <title>Genomic Encyclopedia of Type Strains, Phase IV (KMG-IV): sequencing the most valuable type-strain genomes for metagenomic binning, comparative biology and taxonomic classification.</title>
        <authorList>
            <person name="Goeker M."/>
        </authorList>
    </citation>
    <scope>NUCLEOTIDE SEQUENCE [LARGE SCALE GENOMIC DNA]</scope>
    <source>
        <strain evidence="1 2">DSM 23606</strain>
    </source>
</reference>
<proteinExistence type="predicted"/>
<dbReference type="Proteomes" id="UP000246569">
    <property type="component" value="Unassembled WGS sequence"/>
</dbReference>
<dbReference type="SUPFAM" id="SSF51126">
    <property type="entry name" value="Pectin lyase-like"/>
    <property type="match status" value="1"/>
</dbReference>
<dbReference type="AlphaFoldDB" id="A0A317MU95"/>
<gene>
    <name evidence="1" type="ORF">C7443_1054</name>
</gene>
<evidence type="ECO:0000313" key="1">
    <source>
        <dbReference type="EMBL" id="PWV61576.1"/>
    </source>
</evidence>
<sequence length="1044" mass="101581">MPGFTLADTLLSTDMTVSSQTGLDALGSLTFANGTLGFVEAGLYTFNNSITLNSGTANTLSYTGTTGAAVWNLTPVSPLVIDGSSLTVDTGSSDSALAAAITVSNGGVFAKSGTGTLLFSGTITGTDPGTGAVMVSQGTLTLGSDYAIDSPATVQIGPGAILDIGATTQTVSGLTSAGAGTVHIGEGVLYINGSSTPAPVQTDITGVGTLDFQYATLSRSLSFTGNVQVSGSLDLTIADALLNADSVEVNGWLNLNGLDQTLHQLSGGGTLYSYSFSSPPPVLTLDNSTGDTEFSGSITAYGIQTTALLKTGSGQLTLSGSDLSALTSLDVEDGTLAITADSSLSPAVTATIASSGTLQLSSVQTFSALSGDGNVIADSVLTVGALDSNLHLSGSGTLQLAGDVSLGSNFTLTGALVVDFGTTLTLTAADAISSAGSVTANGTIDLGASHQTLNQLSGVGVLNNPGLDLALVNADADSTYSGAISGSGFTTLQKTGPYTLTLSGSDLSAFGYLNVQAGTLAITGNDSLVGAPGATIAAGATLSLGSGSNTFSALYGSGSVLVDGLLSLVEGSEGIGFDQRLTLSGSGSLRVAGNLTLGDGEVSPFALTGALLVDSGTLILATAGAVASASNVNVASGATLDMTDTIQVLHSLTGAGTVAAANSQLELAVDAGTAVFSGDITGDAISLAYDGAGTQVLSGRVGDSLASLTVYSGTLQITQDGALPASVFPVIGTDGTLDIASSHQTIAGAASEGTPGRINIAAGGVLTVQPLSSAELPGTSTSVDAILTGAGDFVATGGTVALNAAAELTGQVFVESGATLDLVATNAIAASSEVNIASGATLDMTDTIQVLHSLTGAGTVAAANSQLELAVDAGTAVFSGDITGDAISLAYDGAGTQVLSGRVGDSLASLTVYSGTLQITQDGALPASVFPVIGTDGTLDIASSHQTIAGAASEGTPGRINIAAGGVLTVQPLSSAELPSASTSVDAILTGAGDFVATGGTVALNAAAELTGQVFVESGATLDLVATNAIAASSEVNIASGATL</sequence>
<protein>
    <recommendedName>
        <fullName evidence="3">Autotransporter-associated beta strand protein</fullName>
    </recommendedName>
</protein>
<evidence type="ECO:0000313" key="2">
    <source>
        <dbReference type="Proteomes" id="UP000246569"/>
    </source>
</evidence>
<dbReference type="InterPro" id="IPR011050">
    <property type="entry name" value="Pectin_lyase_fold/virulence"/>
</dbReference>
<feature type="non-terminal residue" evidence="1">
    <location>
        <position position="1044"/>
    </location>
</feature>
<comment type="caution">
    <text evidence="1">The sequence shown here is derived from an EMBL/GenBank/DDBJ whole genome shotgun (WGS) entry which is preliminary data.</text>
</comment>
<accession>A0A317MU95</accession>
<dbReference type="EMBL" id="QGTJ01000005">
    <property type="protein sequence ID" value="PWV61576.1"/>
    <property type="molecule type" value="Genomic_DNA"/>
</dbReference>
<keyword evidence="2" id="KW-1185">Reference proteome</keyword>
<name>A0A317MU95_9GAMM</name>
<organism evidence="1 2">
    <name type="scientific">Plasticicumulans acidivorans</name>
    <dbReference type="NCBI Taxonomy" id="886464"/>
    <lineage>
        <taxon>Bacteria</taxon>
        <taxon>Pseudomonadati</taxon>
        <taxon>Pseudomonadota</taxon>
        <taxon>Gammaproteobacteria</taxon>
        <taxon>Candidatus Competibacteraceae</taxon>
        <taxon>Plasticicumulans</taxon>
    </lineage>
</organism>
<evidence type="ECO:0008006" key="3">
    <source>
        <dbReference type="Google" id="ProtNLM"/>
    </source>
</evidence>